<dbReference type="SMART" id="SM00236">
    <property type="entry name" value="fCBD"/>
    <property type="match status" value="1"/>
</dbReference>
<evidence type="ECO:0000259" key="4">
    <source>
        <dbReference type="PROSITE" id="PS51164"/>
    </source>
</evidence>
<name>A0AAD2HYC7_9AGAR</name>
<evidence type="ECO:0000313" key="5">
    <source>
        <dbReference type="EMBL" id="CAK5284160.1"/>
    </source>
</evidence>
<keyword evidence="6" id="KW-1185">Reference proteome</keyword>
<dbReference type="EMBL" id="CAVNYO010000478">
    <property type="protein sequence ID" value="CAK5284160.1"/>
    <property type="molecule type" value="Genomic_DNA"/>
</dbReference>
<accession>A0AAD2HYC7</accession>
<comment type="caution">
    <text evidence="5">The sequence shown here is derived from an EMBL/GenBank/DDBJ whole genome shotgun (WGS) entry which is preliminary data.</text>
</comment>
<dbReference type="Pfam" id="PF00734">
    <property type="entry name" value="CBM_1"/>
    <property type="match status" value="1"/>
</dbReference>
<dbReference type="PANTHER" id="PTHR34612">
    <property type="entry name" value="GH131_N DOMAIN-CONTAINING PROTEIN"/>
    <property type="match status" value="1"/>
</dbReference>
<dbReference type="SUPFAM" id="SSF57180">
    <property type="entry name" value="Cellulose-binding domain"/>
    <property type="match status" value="1"/>
</dbReference>
<evidence type="ECO:0000256" key="3">
    <source>
        <dbReference type="SAM" id="SignalP"/>
    </source>
</evidence>
<dbReference type="Gene3D" id="2.60.120.1160">
    <property type="match status" value="1"/>
</dbReference>
<dbReference type="InterPro" id="IPR035971">
    <property type="entry name" value="CBD_sf"/>
</dbReference>
<dbReference type="InterPro" id="IPR041524">
    <property type="entry name" value="GH131_N"/>
</dbReference>
<dbReference type="InterPro" id="IPR000254">
    <property type="entry name" value="CBD"/>
</dbReference>
<dbReference type="AlphaFoldDB" id="A0AAD2HYC7"/>
<keyword evidence="1 3" id="KW-0732">Signal</keyword>
<feature type="chain" id="PRO_5041948570" description="CBM1 domain-containing protein" evidence="3">
    <location>
        <begin position="20"/>
        <end position="340"/>
    </location>
</feature>
<feature type="region of interest" description="Disordered" evidence="2">
    <location>
        <begin position="251"/>
        <end position="295"/>
    </location>
</feature>
<dbReference type="GO" id="GO:0005576">
    <property type="term" value="C:extracellular region"/>
    <property type="evidence" value="ECO:0007669"/>
    <property type="project" value="InterPro"/>
</dbReference>
<dbReference type="Pfam" id="PF18271">
    <property type="entry name" value="GH131_N"/>
    <property type="match status" value="1"/>
</dbReference>
<dbReference type="GO" id="GO:0030248">
    <property type="term" value="F:cellulose binding"/>
    <property type="evidence" value="ECO:0007669"/>
    <property type="project" value="InterPro"/>
</dbReference>
<gene>
    <name evidence="5" type="ORF">MYCIT1_LOCUS37202</name>
</gene>
<reference evidence="5" key="1">
    <citation type="submission" date="2023-11" db="EMBL/GenBank/DDBJ databases">
        <authorList>
            <person name="De Vega J J."/>
            <person name="De Vega J J."/>
        </authorList>
    </citation>
    <scope>NUCLEOTIDE SEQUENCE</scope>
</reference>
<organism evidence="5 6">
    <name type="scientific">Mycena citricolor</name>
    <dbReference type="NCBI Taxonomy" id="2018698"/>
    <lineage>
        <taxon>Eukaryota</taxon>
        <taxon>Fungi</taxon>
        <taxon>Dikarya</taxon>
        <taxon>Basidiomycota</taxon>
        <taxon>Agaricomycotina</taxon>
        <taxon>Agaricomycetes</taxon>
        <taxon>Agaricomycetidae</taxon>
        <taxon>Agaricales</taxon>
        <taxon>Marasmiineae</taxon>
        <taxon>Mycenaceae</taxon>
        <taxon>Mycena</taxon>
    </lineage>
</organism>
<dbReference type="Proteomes" id="UP001295794">
    <property type="component" value="Unassembled WGS sequence"/>
</dbReference>
<proteinExistence type="predicted"/>
<feature type="signal peptide" evidence="3">
    <location>
        <begin position="1"/>
        <end position="19"/>
    </location>
</feature>
<evidence type="ECO:0000313" key="6">
    <source>
        <dbReference type="Proteomes" id="UP001295794"/>
    </source>
</evidence>
<sequence>MALSTRFVLLALAVCSARAGTTLWSGNFNAYPTAAAFDKWSWSNQVGEYQWYIHGTQNTSHYLALDPSFKNPADTSETNGLRMTIDPNATWNSQMERAELIPQTTANLGSGNLFYHFSISHPPTNLPDSTLEHQICFFESHFTELKYGVGANPTHLTWMITGVGHYDVPFTPGTWYNFAYDIDFTAKTVGLWASTAGNPLVKVVQNVATSPSTNSADWHLGVLRIVNGGTPEDWYFSGVYIENGPITTAIGSGAPSNSSTTTAPPSTTTVSSAPVTTPTTTTASGPTQTQYGQCGGAAHTTQTASTILMNFPGTGYTGPTTCASPFTCKAISPPYYYQCL</sequence>
<evidence type="ECO:0000256" key="1">
    <source>
        <dbReference type="ARBA" id="ARBA00022729"/>
    </source>
</evidence>
<evidence type="ECO:0000256" key="2">
    <source>
        <dbReference type="SAM" id="MobiDB-lite"/>
    </source>
</evidence>
<dbReference type="GO" id="GO:0005975">
    <property type="term" value="P:carbohydrate metabolic process"/>
    <property type="evidence" value="ECO:0007669"/>
    <property type="project" value="InterPro"/>
</dbReference>
<protein>
    <recommendedName>
        <fullName evidence="4">CBM1 domain-containing protein</fullName>
    </recommendedName>
</protein>
<dbReference type="PANTHER" id="PTHR34612:SF6">
    <property type="entry name" value="GLYCOSIDE HYDROLASE 131 CATALYTIC N-TERMINAL DOMAIN-CONTAINING PROTEIN"/>
    <property type="match status" value="1"/>
</dbReference>
<feature type="compositionally biased region" description="Low complexity" evidence="2">
    <location>
        <begin position="252"/>
        <end position="287"/>
    </location>
</feature>
<dbReference type="PROSITE" id="PS51164">
    <property type="entry name" value="CBM1_2"/>
    <property type="match status" value="1"/>
</dbReference>
<feature type="domain" description="CBM1" evidence="4">
    <location>
        <begin position="286"/>
        <end position="340"/>
    </location>
</feature>